<proteinExistence type="predicted"/>
<accession>A0A4U9CRR9</accession>
<evidence type="ECO:0000259" key="2">
    <source>
        <dbReference type="Pfam" id="PF07171"/>
    </source>
</evidence>
<evidence type="ECO:0000313" key="4">
    <source>
        <dbReference type="Proteomes" id="UP000339249"/>
    </source>
</evidence>
<dbReference type="Pfam" id="PF07171">
    <property type="entry name" value="MlrC_C"/>
    <property type="match status" value="1"/>
</dbReference>
<evidence type="ECO:0000256" key="1">
    <source>
        <dbReference type="SAM" id="MobiDB-lite"/>
    </source>
</evidence>
<feature type="compositionally biased region" description="Basic and acidic residues" evidence="1">
    <location>
        <begin position="9"/>
        <end position="23"/>
    </location>
</feature>
<protein>
    <submittedName>
        <fullName evidence="3">Uncharacterized conserved protein</fullName>
    </submittedName>
</protein>
<dbReference type="Proteomes" id="UP000339249">
    <property type="component" value="Unassembled WGS sequence"/>
</dbReference>
<gene>
    <name evidence="3" type="ORF">NCTC9185_00366</name>
</gene>
<dbReference type="AlphaFoldDB" id="A0A4U9CRR9"/>
<feature type="domain" description="Microcystin LR degradation protein MlrC C-terminal" evidence="2">
    <location>
        <begin position="29"/>
        <end position="72"/>
    </location>
</feature>
<name>A0A4U9CRR9_RAOTE</name>
<organism evidence="3 4">
    <name type="scientific">Raoultella terrigena</name>
    <name type="common">Klebsiella terrigena</name>
    <dbReference type="NCBI Taxonomy" id="577"/>
    <lineage>
        <taxon>Bacteria</taxon>
        <taxon>Pseudomonadati</taxon>
        <taxon>Pseudomonadota</taxon>
        <taxon>Gammaproteobacteria</taxon>
        <taxon>Enterobacterales</taxon>
        <taxon>Enterobacteriaceae</taxon>
        <taxon>Klebsiella/Raoultella group</taxon>
        <taxon>Raoultella</taxon>
    </lineage>
</organism>
<sequence>MRRLPSAADRQRGGVREGGHRQPDGAGFLADSGDNPTGGGVGDRGDVLAELLRQNAGNTLVAGIADAPATRLPFAPALAHSLS</sequence>
<evidence type="ECO:0000313" key="3">
    <source>
        <dbReference type="EMBL" id="VTN08489.1"/>
    </source>
</evidence>
<reference evidence="3 4" key="1">
    <citation type="submission" date="2019-04" db="EMBL/GenBank/DDBJ databases">
        <authorList>
            <consortium name="Pathogen Informatics"/>
        </authorList>
    </citation>
    <scope>NUCLEOTIDE SEQUENCE [LARGE SCALE GENOMIC DNA]</scope>
    <source>
        <strain evidence="3 4">NCTC9185</strain>
    </source>
</reference>
<feature type="region of interest" description="Disordered" evidence="1">
    <location>
        <begin position="1"/>
        <end position="45"/>
    </location>
</feature>
<dbReference type="EMBL" id="CABDVU010000001">
    <property type="protein sequence ID" value="VTN08489.1"/>
    <property type="molecule type" value="Genomic_DNA"/>
</dbReference>
<dbReference type="InterPro" id="IPR010799">
    <property type="entry name" value="MlrC_C"/>
</dbReference>